<protein>
    <submittedName>
        <fullName evidence="2">DUF480 domain-containing protein</fullName>
    </submittedName>
</protein>
<dbReference type="InterPro" id="IPR036390">
    <property type="entry name" value="WH_DNA-bd_sf"/>
</dbReference>
<dbReference type="InterPro" id="IPR007432">
    <property type="entry name" value="DUF480"/>
</dbReference>
<accession>A0A2U8E722</accession>
<organism evidence="2 3">
    <name type="scientific">Ereboglobus luteus</name>
    <dbReference type="NCBI Taxonomy" id="1796921"/>
    <lineage>
        <taxon>Bacteria</taxon>
        <taxon>Pseudomonadati</taxon>
        <taxon>Verrucomicrobiota</taxon>
        <taxon>Opitutia</taxon>
        <taxon>Opitutales</taxon>
        <taxon>Opitutaceae</taxon>
        <taxon>Ereboglobus</taxon>
    </lineage>
</organism>
<name>A0A2U8E722_9BACT</name>
<evidence type="ECO:0000313" key="2">
    <source>
        <dbReference type="EMBL" id="AWI10657.1"/>
    </source>
</evidence>
<evidence type="ECO:0000313" key="3">
    <source>
        <dbReference type="Proteomes" id="UP000244896"/>
    </source>
</evidence>
<dbReference type="Pfam" id="PF04337">
    <property type="entry name" value="DUF480"/>
    <property type="match status" value="1"/>
</dbReference>
<dbReference type="KEGG" id="elut:CKA38_11450"/>
<dbReference type="SUPFAM" id="SSF46785">
    <property type="entry name" value="Winged helix' DNA-binding domain"/>
    <property type="match status" value="2"/>
</dbReference>
<dbReference type="InterPro" id="IPR036388">
    <property type="entry name" value="WH-like_DNA-bd_sf"/>
</dbReference>
<dbReference type="PANTHER" id="PTHR38768">
    <property type="entry name" value="UPF0502 PROTEIN YCEH"/>
    <property type="match status" value="1"/>
</dbReference>
<dbReference type="HAMAP" id="MF_01584">
    <property type="entry name" value="UPF0502"/>
    <property type="match status" value="1"/>
</dbReference>
<dbReference type="AlphaFoldDB" id="A0A2U8E722"/>
<dbReference type="Proteomes" id="UP000244896">
    <property type="component" value="Chromosome"/>
</dbReference>
<gene>
    <name evidence="2" type="ORF">CKA38_11450</name>
</gene>
<dbReference type="Gene3D" id="1.10.10.10">
    <property type="entry name" value="Winged helix-like DNA-binding domain superfamily/Winged helix DNA-binding domain"/>
    <property type="match status" value="2"/>
</dbReference>
<proteinExistence type="inferred from homology"/>
<evidence type="ECO:0000256" key="1">
    <source>
        <dbReference type="HAMAP-Rule" id="MF_01584"/>
    </source>
</evidence>
<dbReference type="PANTHER" id="PTHR38768:SF1">
    <property type="entry name" value="UPF0502 PROTEIN YCEH"/>
    <property type="match status" value="1"/>
</dbReference>
<keyword evidence="3" id="KW-1185">Reference proteome</keyword>
<sequence length="231" mass="25325">MLARMTTETQPDLTPSNPNILSPLEARVLGCLIEKELTTPDIYPLTLNALVNAANQRNNRNPILAATHEDIEHALDGLRQKRLATHFAGAEARVAKFRHMLDQVYPMESTARVILAELLLRGPQTTAELRTRGERMAAMPATVGELEQILADLAARAEPLARKLPPQRGQKEARWAQLLTGEPVADAPEATPVTVTQTLPPEVEQRLAALEAEVARLRNELETLHKALGGA</sequence>
<reference evidence="2 3" key="1">
    <citation type="journal article" date="2018" name="Syst. Appl. Microbiol.">
        <title>Ereboglobus luteus gen. nov. sp. nov. from cockroach guts, and new insights into the oxygen relationship of the genera Opitutus and Didymococcus (Verrucomicrobia: Opitutaceae).</title>
        <authorList>
            <person name="Tegtmeier D."/>
            <person name="Belitz A."/>
            <person name="Radek R."/>
            <person name="Heimerl T."/>
            <person name="Brune A."/>
        </authorList>
    </citation>
    <scope>NUCLEOTIDE SEQUENCE [LARGE SCALE GENOMIC DNA]</scope>
    <source>
        <strain evidence="2 3">Ho45</strain>
    </source>
</reference>
<comment type="similarity">
    <text evidence="1">Belongs to the UPF0502 family.</text>
</comment>
<dbReference type="EMBL" id="CP023004">
    <property type="protein sequence ID" value="AWI10657.1"/>
    <property type="molecule type" value="Genomic_DNA"/>
</dbReference>
<dbReference type="OrthoDB" id="9784785at2"/>